<evidence type="ECO:0000313" key="5">
    <source>
        <dbReference type="EMBL" id="RZH67680.1"/>
    </source>
</evidence>
<keyword evidence="2" id="KW-0813">Transport</keyword>
<comment type="caution">
    <text evidence="5">The sequence shown here is derived from an EMBL/GenBank/DDBJ whole genome shotgun (WGS) entry which is preliminary data.</text>
</comment>
<dbReference type="InterPro" id="IPR002491">
    <property type="entry name" value="ABC_transptr_periplasmic_BD"/>
</dbReference>
<dbReference type="STRING" id="222984.GCA_000731985_01377"/>
<dbReference type="PANTHER" id="PTHR30532:SF1">
    <property type="entry name" value="IRON(3+)-HYDROXAMATE-BINDING PROTEIN FHUD"/>
    <property type="match status" value="1"/>
</dbReference>
<dbReference type="Gene3D" id="3.40.50.1980">
    <property type="entry name" value="Nitrogenase molybdenum iron protein domain"/>
    <property type="match status" value="2"/>
</dbReference>
<dbReference type="SUPFAM" id="SSF53807">
    <property type="entry name" value="Helical backbone' metal receptor"/>
    <property type="match status" value="1"/>
</dbReference>
<organism evidence="5 6">
    <name type="scientific">Natrinema altunense</name>
    <dbReference type="NCBI Taxonomy" id="222984"/>
    <lineage>
        <taxon>Archaea</taxon>
        <taxon>Methanobacteriati</taxon>
        <taxon>Methanobacteriota</taxon>
        <taxon>Stenosarchaea group</taxon>
        <taxon>Halobacteria</taxon>
        <taxon>Halobacteriales</taxon>
        <taxon>Natrialbaceae</taxon>
        <taxon>Natrinema</taxon>
    </lineage>
</organism>
<evidence type="ECO:0000256" key="2">
    <source>
        <dbReference type="ARBA" id="ARBA00022448"/>
    </source>
</evidence>
<sequence>MAPMGEVTFEEVPQDVFTILGHHADMLLALGRGDDINAMHAPEYHQSLYRKFLQRLDGVSVDWEGLYSSWPPTEEKLYELDSDVHIADPAKVATATGWDDSDISKIDENVGPWFGNTLSGTHREPPSGWADEYEYYTLWDIFAKIAQVFQETERYEALAAVHESMLETIESNRPPESDRPSAALVTFASDEKKAWGYKMNYPGYYAAHTRPMGVTDALADATGDGYGEDGRNITLDYELLLEADPDVLLVLGPMTAYHDLDDIRTELEEGAATSDLTAVDEGTVYAQGARRQGPILNLFQMEMTAKQLYPDQFGEWPGYVDGEPYPEIPEDERLFDRQRIAAIINGEL</sequence>
<dbReference type="InterPro" id="IPR051313">
    <property type="entry name" value="Bact_iron-sidero_bind"/>
</dbReference>
<evidence type="ECO:0000313" key="6">
    <source>
        <dbReference type="Proteomes" id="UP000292704"/>
    </source>
</evidence>
<reference evidence="5 6" key="1">
    <citation type="submission" date="2019-02" db="EMBL/GenBank/DDBJ databases">
        <title>Genome analysis provides insights into bioremediation potentialities and Haloocin production by Natrinema altunense strain 4.1R isolated from Chott Douz in Tunisian desert.</title>
        <authorList>
            <person name="Najjari A."/>
            <person name="Youssef N."/>
            <person name="Ben Dhia O."/>
            <person name="Ferjani R."/>
            <person name="El Hidri D."/>
            <person name="Ouzari H.I."/>
            <person name="Cherif A."/>
        </authorList>
    </citation>
    <scope>NUCLEOTIDE SEQUENCE [LARGE SCALE GENOMIC DNA]</scope>
    <source>
        <strain evidence="5 6">4.1R</strain>
    </source>
</reference>
<protein>
    <submittedName>
        <fullName evidence="5">ABC transporter substrate-binding protein</fullName>
    </submittedName>
</protein>
<dbReference type="Pfam" id="PF01497">
    <property type="entry name" value="Peripla_BP_2"/>
    <property type="match status" value="1"/>
</dbReference>
<dbReference type="AlphaFoldDB" id="A0A482XYR3"/>
<accession>A0A482XYR3</accession>
<dbReference type="PROSITE" id="PS50983">
    <property type="entry name" value="FE_B12_PBP"/>
    <property type="match status" value="1"/>
</dbReference>
<dbReference type="PANTHER" id="PTHR30532">
    <property type="entry name" value="IRON III DICITRATE-BINDING PERIPLASMIC PROTEIN"/>
    <property type="match status" value="1"/>
</dbReference>
<dbReference type="EMBL" id="SHMR01000005">
    <property type="protein sequence ID" value="RZH67680.1"/>
    <property type="molecule type" value="Genomic_DNA"/>
</dbReference>
<evidence type="ECO:0000256" key="1">
    <source>
        <dbReference type="ARBA" id="ARBA00004196"/>
    </source>
</evidence>
<evidence type="ECO:0000259" key="4">
    <source>
        <dbReference type="PROSITE" id="PS50983"/>
    </source>
</evidence>
<evidence type="ECO:0000256" key="3">
    <source>
        <dbReference type="ARBA" id="ARBA00022729"/>
    </source>
</evidence>
<feature type="domain" description="Fe/B12 periplasmic-binding" evidence="4">
    <location>
        <begin position="15"/>
        <end position="316"/>
    </location>
</feature>
<dbReference type="Proteomes" id="UP000292704">
    <property type="component" value="Unassembled WGS sequence"/>
</dbReference>
<name>A0A482XYR3_9EURY</name>
<keyword evidence="3" id="KW-0732">Signal</keyword>
<gene>
    <name evidence="5" type="ORF">ELS17_11150</name>
</gene>
<comment type="subcellular location">
    <subcellularLocation>
        <location evidence="1">Cell envelope</location>
    </subcellularLocation>
</comment>
<proteinExistence type="predicted"/>